<accession>A0A0S4M304</accession>
<keyword evidence="1" id="KW-1133">Transmembrane helix</keyword>
<dbReference type="AlphaFoldDB" id="A0A0S4M304"/>
<keyword evidence="1" id="KW-0812">Transmembrane</keyword>
<name>A0A0S4M304_9BURK</name>
<reference evidence="3" key="1">
    <citation type="submission" date="2015-11" db="EMBL/GenBank/DDBJ databases">
        <authorList>
            <person name="Seth-Smith H.M.B."/>
        </authorList>
    </citation>
    <scope>NUCLEOTIDE SEQUENCE [LARGE SCALE GENOMIC DNA]</scope>
    <source>
        <strain evidence="3">2013Ark11</strain>
    </source>
</reference>
<keyword evidence="3" id="KW-1185">Reference proteome</keyword>
<dbReference type="Proteomes" id="UP000198651">
    <property type="component" value="Chromosome I"/>
</dbReference>
<keyword evidence="1" id="KW-0472">Membrane</keyword>
<evidence type="ECO:0000313" key="3">
    <source>
        <dbReference type="Proteomes" id="UP000198651"/>
    </source>
</evidence>
<evidence type="ECO:0000256" key="1">
    <source>
        <dbReference type="SAM" id="Phobius"/>
    </source>
</evidence>
<sequence length="138" mass="15001">MEQMARLLGYGVREQSGILPSQNSNDHALCDVICETPSTLPTTISSFPTSNGNIMADGNNSKPRLGGIVSKIFLALSFSYATLCTILYSTDSSNTKICFLFLVIGAICFSLFIAGHTYEPVNRIFRQLEAPNKTKING</sequence>
<dbReference type="EMBL" id="LN906597">
    <property type="protein sequence ID" value="CUT17114.1"/>
    <property type="molecule type" value="Genomic_DNA"/>
</dbReference>
<dbReference type="RefSeq" id="WP_141663171.1">
    <property type="nucleotide sequence ID" value="NZ_LN906597.1"/>
</dbReference>
<feature type="transmembrane region" description="Helical" evidence="1">
    <location>
        <begin position="97"/>
        <end position="118"/>
    </location>
</feature>
<protein>
    <submittedName>
        <fullName evidence="2">Putative membrane protein</fullName>
    </submittedName>
</protein>
<feature type="transmembrane region" description="Helical" evidence="1">
    <location>
        <begin position="68"/>
        <end position="90"/>
    </location>
</feature>
<organism evidence="2 3">
    <name type="scientific">Candidatus Ichthyocystis hellenicum</name>
    <dbReference type="NCBI Taxonomy" id="1561003"/>
    <lineage>
        <taxon>Bacteria</taxon>
        <taxon>Pseudomonadati</taxon>
        <taxon>Pseudomonadota</taxon>
        <taxon>Betaproteobacteria</taxon>
        <taxon>Burkholderiales</taxon>
        <taxon>Candidatus Ichthyocystis</taxon>
    </lineage>
</organism>
<gene>
    <name evidence="2" type="ORF">Ark11_0257</name>
</gene>
<evidence type="ECO:0000313" key="2">
    <source>
        <dbReference type="EMBL" id="CUT17114.1"/>
    </source>
</evidence>
<proteinExistence type="predicted"/>